<dbReference type="InterPro" id="IPR006434">
    <property type="entry name" value="Pyrimidine_nucleotidase_eu"/>
</dbReference>
<dbReference type="PRINTS" id="PR00507">
    <property type="entry name" value="N12N6MTFRASE"/>
</dbReference>
<protein>
    <recommendedName>
        <fullName evidence="3">5'-nucleotidase</fullName>
        <ecNumber evidence="3">3.1.3.5</ecNumber>
    </recommendedName>
</protein>
<dbReference type="Gene3D" id="1.10.150.340">
    <property type="entry name" value="Pyrimidine 5'-nucleotidase (UMPH-1), N-terminal domain"/>
    <property type="match status" value="1"/>
</dbReference>
<dbReference type="InterPro" id="IPR036412">
    <property type="entry name" value="HAD-like_sf"/>
</dbReference>
<evidence type="ECO:0000256" key="7">
    <source>
        <dbReference type="ARBA" id="ARBA00022842"/>
    </source>
</evidence>
<dbReference type="Proteomes" id="UP000887560">
    <property type="component" value="Unplaced"/>
</dbReference>
<dbReference type="GO" id="GO:0008253">
    <property type="term" value="F:5'-nucleotidase activity"/>
    <property type="evidence" value="ECO:0007669"/>
    <property type="project" value="UniProtKB-EC"/>
</dbReference>
<organism evidence="10 11">
    <name type="scientific">Meloidogyne floridensis</name>
    <dbReference type="NCBI Taxonomy" id="298350"/>
    <lineage>
        <taxon>Eukaryota</taxon>
        <taxon>Metazoa</taxon>
        <taxon>Ecdysozoa</taxon>
        <taxon>Nematoda</taxon>
        <taxon>Chromadorea</taxon>
        <taxon>Rhabditida</taxon>
        <taxon>Tylenchina</taxon>
        <taxon>Tylenchomorpha</taxon>
        <taxon>Tylenchoidea</taxon>
        <taxon>Meloidogynidae</taxon>
        <taxon>Meloidogyninae</taxon>
        <taxon>Meloidogyne</taxon>
    </lineage>
</organism>
<keyword evidence="5" id="KW-0547">Nucleotide-binding</keyword>
<dbReference type="PROSITE" id="PS00092">
    <property type="entry name" value="N6_MTASE"/>
    <property type="match status" value="1"/>
</dbReference>
<dbReference type="InterPro" id="IPR023214">
    <property type="entry name" value="HAD_sf"/>
</dbReference>
<keyword evidence="4" id="KW-0479">Metal-binding</keyword>
<comment type="catalytic activity">
    <reaction evidence="1">
        <text>a ribonucleoside 5'-phosphate + H2O = a ribonucleoside + phosphate</text>
        <dbReference type="Rhea" id="RHEA:12484"/>
        <dbReference type="ChEBI" id="CHEBI:15377"/>
        <dbReference type="ChEBI" id="CHEBI:18254"/>
        <dbReference type="ChEBI" id="CHEBI:43474"/>
        <dbReference type="ChEBI" id="CHEBI:58043"/>
        <dbReference type="EC" id="3.1.3.5"/>
    </reaction>
</comment>
<accession>A0A915P5S2</accession>
<dbReference type="EC" id="3.1.3.5" evidence="3"/>
<dbReference type="GO" id="GO:0009117">
    <property type="term" value="P:nucleotide metabolic process"/>
    <property type="evidence" value="ECO:0007669"/>
    <property type="project" value="UniProtKB-KW"/>
</dbReference>
<dbReference type="SUPFAM" id="SSF53335">
    <property type="entry name" value="S-adenosyl-L-methionine-dependent methyltransferases"/>
    <property type="match status" value="1"/>
</dbReference>
<dbReference type="GO" id="GO:0008757">
    <property type="term" value="F:S-adenosylmethionine-dependent methyltransferase activity"/>
    <property type="evidence" value="ECO:0007669"/>
    <property type="project" value="UniProtKB-ARBA"/>
</dbReference>
<dbReference type="FunFam" id="1.10.150.340:FF:000001">
    <property type="entry name" value="Cytosolic 5-nucleotidase 3-like"/>
    <property type="match status" value="1"/>
</dbReference>
<evidence type="ECO:0000313" key="11">
    <source>
        <dbReference type="WBParaSite" id="scf7180000424057.g12162"/>
    </source>
</evidence>
<dbReference type="AlphaFoldDB" id="A0A915P5S2"/>
<evidence type="ECO:0000256" key="4">
    <source>
        <dbReference type="ARBA" id="ARBA00022723"/>
    </source>
</evidence>
<evidence type="ECO:0000256" key="6">
    <source>
        <dbReference type="ARBA" id="ARBA00022801"/>
    </source>
</evidence>
<name>A0A915P5S2_9BILA</name>
<dbReference type="GO" id="GO:0032259">
    <property type="term" value="P:methylation"/>
    <property type="evidence" value="ECO:0007669"/>
    <property type="project" value="InterPro"/>
</dbReference>
<keyword evidence="6" id="KW-0378">Hydrolase</keyword>
<evidence type="ECO:0000313" key="10">
    <source>
        <dbReference type="Proteomes" id="UP000887560"/>
    </source>
</evidence>
<dbReference type="PANTHER" id="PTHR13045">
    <property type="entry name" value="5'-NUCLEOTIDASE"/>
    <property type="match status" value="1"/>
</dbReference>
<dbReference type="GO" id="GO:0000166">
    <property type="term" value="F:nucleotide binding"/>
    <property type="evidence" value="ECO:0007669"/>
    <property type="project" value="UniProtKB-KW"/>
</dbReference>
<evidence type="ECO:0000256" key="2">
    <source>
        <dbReference type="ARBA" id="ARBA00008389"/>
    </source>
</evidence>
<evidence type="ECO:0000256" key="3">
    <source>
        <dbReference type="ARBA" id="ARBA00012643"/>
    </source>
</evidence>
<evidence type="ECO:0000259" key="9">
    <source>
        <dbReference type="Pfam" id="PF05175"/>
    </source>
</evidence>
<dbReference type="Gene3D" id="3.40.50.1000">
    <property type="entry name" value="HAD superfamily/HAD-like"/>
    <property type="match status" value="1"/>
</dbReference>
<dbReference type="SUPFAM" id="SSF56784">
    <property type="entry name" value="HAD-like"/>
    <property type="match status" value="1"/>
</dbReference>
<keyword evidence="8" id="KW-0546">Nucleotide metabolism</keyword>
<evidence type="ECO:0000256" key="5">
    <source>
        <dbReference type="ARBA" id="ARBA00022741"/>
    </source>
</evidence>
<dbReference type="Pfam" id="PF05822">
    <property type="entry name" value="UMPH-1"/>
    <property type="match status" value="2"/>
</dbReference>
<dbReference type="GO" id="GO:0005737">
    <property type="term" value="C:cytoplasm"/>
    <property type="evidence" value="ECO:0007669"/>
    <property type="project" value="InterPro"/>
</dbReference>
<dbReference type="Pfam" id="PF05175">
    <property type="entry name" value="MTS"/>
    <property type="match status" value="1"/>
</dbReference>
<keyword evidence="7" id="KW-0460">Magnesium</keyword>
<dbReference type="GO" id="GO:0000287">
    <property type="term" value="F:magnesium ion binding"/>
    <property type="evidence" value="ECO:0007669"/>
    <property type="project" value="InterPro"/>
</dbReference>
<proteinExistence type="inferred from homology"/>
<dbReference type="GO" id="GO:0003676">
    <property type="term" value="F:nucleic acid binding"/>
    <property type="evidence" value="ECO:0007669"/>
    <property type="project" value="InterPro"/>
</dbReference>
<keyword evidence="10" id="KW-1185">Reference proteome</keyword>
<dbReference type="PANTHER" id="PTHR13045:SF0">
    <property type="entry name" value="7-METHYLGUANOSINE PHOSPHATE-SPECIFIC 5'-NUCLEOTIDASE"/>
    <property type="match status" value="1"/>
</dbReference>
<dbReference type="InterPro" id="IPR002052">
    <property type="entry name" value="DNA_methylase_N6_adenine_CS"/>
</dbReference>
<dbReference type="InterPro" id="IPR029063">
    <property type="entry name" value="SAM-dependent_MTases_sf"/>
</dbReference>
<evidence type="ECO:0000256" key="1">
    <source>
        <dbReference type="ARBA" id="ARBA00000815"/>
    </source>
</evidence>
<reference evidence="11" key="1">
    <citation type="submission" date="2022-11" db="UniProtKB">
        <authorList>
            <consortium name="WormBaseParasite"/>
        </authorList>
    </citation>
    <scope>IDENTIFICATION</scope>
</reference>
<sequence length="613" mass="70278">MNASKLVNSLLGLSHVRIQNVEAVTKKLQLMAQASSNRLMTISDFDYTLSRYHKNGQKCVTTHGLLEYVAAEINPDFQRRICELRDKYVVIEYCPQTLMEDKIPIMEQWWRESHGLIEQYRPKKSKLRDAVKRSQSLLLRHVFNNIIKVFFVYDLTEKIFTISGDGCADFLLTLHQAKVPVVLFSAGIGQIIEFVLEHQCDERQMDEAFRLRDVHIISNFMHFSLEQEEEEAECVGFVEPLIHTFNKNSSVISQEAPFFKSIAERTSVLLLGDSLGDVHMDVGVCQELIVLKIGFLNFNFDSLMERYMEEYDIVLVDDQTMEVPSKIFCYIHNEGEQVDNGIIDGFSVDIEKTIEKVKLGRKPSTDQPWNTTLNRDHLPAESLKMKPKQLVNLLHKLDSFRDPKLDLEQYATPPDIAVSLIQHINYDVENLNNCFVADLGCGTGTLLVGMLLAGARFVVGIDIDQDSLEICRSNIATFTSSEMCYDLIQMNLRIGQIPEKLHGIFDLVITNPPFGTKKGTEGADVDFVNAALLLAKPRGGRVYSLHKSSTRKFLERRFCRAEKEDGEFLRVERVAEMRWNLDQSYRFHKKQSVDIAVDLFMFERNRVDHGNEI</sequence>
<dbReference type="CDD" id="cd02440">
    <property type="entry name" value="AdoMet_MTases"/>
    <property type="match status" value="1"/>
</dbReference>
<dbReference type="Gene3D" id="3.40.50.150">
    <property type="entry name" value="Vaccinia Virus protein VP39"/>
    <property type="match status" value="1"/>
</dbReference>
<comment type="similarity">
    <text evidence="2">Belongs to the pyrimidine 5'-nucleotidase family.</text>
</comment>
<dbReference type="WBParaSite" id="scf7180000424057.g12162">
    <property type="protein sequence ID" value="scf7180000424057.g12162"/>
    <property type="gene ID" value="scf7180000424057.g12162"/>
</dbReference>
<dbReference type="InterPro" id="IPR007848">
    <property type="entry name" value="Small_mtfrase_dom"/>
</dbReference>
<feature type="domain" description="Methyltransferase small" evidence="9">
    <location>
        <begin position="433"/>
        <end position="532"/>
    </location>
</feature>
<evidence type="ECO:0000256" key="8">
    <source>
        <dbReference type="ARBA" id="ARBA00023080"/>
    </source>
</evidence>